<feature type="binding site" evidence="11">
    <location>
        <position position="307"/>
    </location>
    <ligand>
        <name>GTP</name>
        <dbReference type="ChEBI" id="CHEBI:37565"/>
    </ligand>
</feature>
<comment type="pathway">
    <text evidence="11 13">Purine metabolism; AMP biosynthesis via de novo pathway; AMP from IMP: step 1/2.</text>
</comment>
<dbReference type="GO" id="GO:0000287">
    <property type="term" value="F:magnesium ion binding"/>
    <property type="evidence" value="ECO:0007669"/>
    <property type="project" value="UniProtKB-UniRule"/>
</dbReference>
<organism evidence="14 15">
    <name type="scientific">Candida orthopsilosis (strain 90-125)</name>
    <name type="common">Yeast</name>
    <dbReference type="NCBI Taxonomy" id="1136231"/>
    <lineage>
        <taxon>Eukaryota</taxon>
        <taxon>Fungi</taxon>
        <taxon>Dikarya</taxon>
        <taxon>Ascomycota</taxon>
        <taxon>Saccharomycotina</taxon>
        <taxon>Pichiomycetes</taxon>
        <taxon>Debaryomycetaceae</taxon>
        <taxon>Candida/Lodderomyces clade</taxon>
        <taxon>Candida</taxon>
    </lineage>
</organism>
<dbReference type="FunFam" id="1.10.300.10:FF:000002">
    <property type="entry name" value="Adenylosuccinate synthetase, chloroplastic"/>
    <property type="match status" value="1"/>
</dbReference>
<feature type="binding site" evidence="11">
    <location>
        <begin position="11"/>
        <end position="17"/>
    </location>
    <ligand>
        <name>GTP</name>
        <dbReference type="ChEBI" id="CHEBI:37565"/>
    </ligand>
</feature>
<feature type="active site" evidence="12">
    <location>
        <position position="141"/>
    </location>
</feature>
<dbReference type="SUPFAM" id="SSF52540">
    <property type="entry name" value="P-loop containing nucleoside triphosphate hydrolases"/>
    <property type="match status" value="1"/>
</dbReference>
<name>H8WWD0_CANO9</name>
<dbReference type="InterPro" id="IPR033128">
    <property type="entry name" value="Adenylosuccin_syn_Lys_AS"/>
</dbReference>
<evidence type="ECO:0000256" key="9">
    <source>
        <dbReference type="ARBA" id="ARBA00023134"/>
    </source>
</evidence>
<dbReference type="GO" id="GO:0044208">
    <property type="term" value="P:'de novo' AMP biosynthetic process"/>
    <property type="evidence" value="ECO:0007669"/>
    <property type="project" value="UniProtKB-UniRule"/>
</dbReference>
<evidence type="ECO:0000256" key="2">
    <source>
        <dbReference type="ARBA" id="ARBA00011738"/>
    </source>
</evidence>
<dbReference type="InterPro" id="IPR042109">
    <property type="entry name" value="Adenylosuccinate_synth_dom1"/>
</dbReference>
<evidence type="ECO:0000256" key="3">
    <source>
        <dbReference type="ARBA" id="ARBA00022490"/>
    </source>
</evidence>
<dbReference type="GO" id="GO:0004019">
    <property type="term" value="F:adenylosuccinate synthase activity"/>
    <property type="evidence" value="ECO:0007669"/>
    <property type="project" value="UniProtKB-UniRule"/>
</dbReference>
<comment type="function">
    <text evidence="1">Plays an important role in the de novo pathway and in the salvage pathway of purine nucleotide biosynthesis. Catalyzes the first committed step in the biosynthesis of AMP from IMP.</text>
</comment>
<feature type="binding site" evidence="11">
    <location>
        <begin position="12"/>
        <end position="15"/>
    </location>
    <ligand>
        <name>IMP</name>
        <dbReference type="ChEBI" id="CHEBI:58053"/>
    </ligand>
</feature>
<evidence type="ECO:0000313" key="15">
    <source>
        <dbReference type="Proteomes" id="UP000005018"/>
    </source>
</evidence>
<dbReference type="PANTHER" id="PTHR11846:SF0">
    <property type="entry name" value="ADENYLOSUCCINATE SYNTHETASE"/>
    <property type="match status" value="1"/>
</dbReference>
<dbReference type="HAMAP" id="MF_00011">
    <property type="entry name" value="Adenylosucc_synth"/>
    <property type="match status" value="1"/>
</dbReference>
<dbReference type="GO" id="GO:0046040">
    <property type="term" value="P:IMP metabolic process"/>
    <property type="evidence" value="ECO:0007669"/>
    <property type="project" value="TreeGrafter"/>
</dbReference>
<dbReference type="InterPro" id="IPR042110">
    <property type="entry name" value="Adenylosuccinate_synth_dom2"/>
</dbReference>
<dbReference type="GO" id="GO:0005525">
    <property type="term" value="F:GTP binding"/>
    <property type="evidence" value="ECO:0007669"/>
    <property type="project" value="UniProtKB-UniRule"/>
</dbReference>
<evidence type="ECO:0000256" key="8">
    <source>
        <dbReference type="ARBA" id="ARBA00022842"/>
    </source>
</evidence>
<evidence type="ECO:0000256" key="10">
    <source>
        <dbReference type="ARBA" id="ARBA00050432"/>
    </source>
</evidence>
<feature type="binding site" evidence="11">
    <location>
        <position position="12"/>
    </location>
    <ligand>
        <name>Mg(2+)</name>
        <dbReference type="ChEBI" id="CHEBI:18420"/>
    </ligand>
</feature>
<feature type="binding site" evidence="11">
    <location>
        <begin position="301"/>
        <end position="307"/>
    </location>
    <ligand>
        <name>substrate</name>
    </ligand>
</feature>
<dbReference type="GeneID" id="14537439"/>
<keyword evidence="3 11" id="KW-0963">Cytoplasm</keyword>
<comment type="cofactor">
    <cofactor evidence="11">
        <name>Mg(2+)</name>
        <dbReference type="ChEBI" id="CHEBI:18420"/>
    </cofactor>
    <text evidence="11">Binds 1 Mg(2+) ion per subunit.</text>
</comment>
<evidence type="ECO:0000256" key="13">
    <source>
        <dbReference type="RuleBase" id="RU000520"/>
    </source>
</evidence>
<keyword evidence="6 11" id="KW-0547">Nucleotide-binding</keyword>
<feature type="binding site" evidence="11">
    <location>
        <begin position="415"/>
        <end position="417"/>
    </location>
    <ligand>
        <name>GTP</name>
        <dbReference type="ChEBI" id="CHEBI:37565"/>
    </ligand>
</feature>
<feature type="binding site" evidence="11">
    <location>
        <begin position="37"/>
        <end position="40"/>
    </location>
    <ligand>
        <name>IMP</name>
        <dbReference type="ChEBI" id="CHEBI:58053"/>
    </ligand>
</feature>
<dbReference type="UniPathway" id="UPA00075">
    <property type="reaction ID" value="UER00335"/>
</dbReference>
<dbReference type="SMART" id="SM00788">
    <property type="entry name" value="Adenylsucc_synt"/>
    <property type="match status" value="1"/>
</dbReference>
<keyword evidence="15" id="KW-1185">Reference proteome</keyword>
<feature type="binding site" evidence="11">
    <location>
        <position position="144"/>
    </location>
    <ligand>
        <name>IMP</name>
        <dbReference type="ChEBI" id="CHEBI:58053"/>
        <note>ligand shared between dimeric partners</note>
    </ligand>
</feature>
<feature type="binding site" evidence="11">
    <location>
        <begin position="333"/>
        <end position="335"/>
    </location>
    <ligand>
        <name>GTP</name>
        <dbReference type="ChEBI" id="CHEBI:37565"/>
    </ligand>
</feature>
<feature type="binding site" evidence="11">
    <location>
        <position position="130"/>
    </location>
    <ligand>
        <name>IMP</name>
        <dbReference type="ChEBI" id="CHEBI:58053"/>
    </ligand>
</feature>
<feature type="active site" description="Proton acceptor" evidence="11">
    <location>
        <position position="12"/>
    </location>
</feature>
<evidence type="ECO:0000256" key="1">
    <source>
        <dbReference type="ARBA" id="ARBA00003779"/>
    </source>
</evidence>
<keyword evidence="5 11" id="KW-0479">Metal-binding</keyword>
<feature type="binding site" evidence="11">
    <location>
        <position position="226"/>
    </location>
    <ligand>
        <name>IMP</name>
        <dbReference type="ChEBI" id="CHEBI:58053"/>
    </ligand>
</feature>
<dbReference type="eggNOG" id="KOG1355">
    <property type="taxonomic scope" value="Eukaryota"/>
</dbReference>
<comment type="subunit">
    <text evidence="2 11">Homodimer.</text>
</comment>
<dbReference type="NCBIfam" id="NF002223">
    <property type="entry name" value="PRK01117.1"/>
    <property type="match status" value="1"/>
</dbReference>
<evidence type="ECO:0000256" key="7">
    <source>
        <dbReference type="ARBA" id="ARBA00022755"/>
    </source>
</evidence>
<evidence type="ECO:0000256" key="4">
    <source>
        <dbReference type="ARBA" id="ARBA00022598"/>
    </source>
</evidence>
<dbReference type="RefSeq" id="XP_003866194.1">
    <property type="nucleotide sequence ID" value="XM_003866146.1"/>
</dbReference>
<dbReference type="NCBIfam" id="TIGR00184">
    <property type="entry name" value="purA"/>
    <property type="match status" value="1"/>
</dbReference>
<dbReference type="InterPro" id="IPR018220">
    <property type="entry name" value="Adenylosuccin_syn_GTP-bd"/>
</dbReference>
<dbReference type="Gene3D" id="1.10.300.10">
    <property type="entry name" value="Adenylosuccinate Synthetase, subunit A, domain 2"/>
    <property type="match status" value="1"/>
</dbReference>
<proteinExistence type="inferred from homology"/>
<feature type="binding site" evidence="11">
    <location>
        <position position="241"/>
    </location>
    <ligand>
        <name>IMP</name>
        <dbReference type="ChEBI" id="CHEBI:58053"/>
    </ligand>
</feature>
<evidence type="ECO:0000256" key="12">
    <source>
        <dbReference type="PROSITE-ProRule" id="PRU10134"/>
    </source>
</evidence>
<evidence type="ECO:0000256" key="11">
    <source>
        <dbReference type="HAMAP-Rule" id="MF_03125"/>
    </source>
</evidence>
<dbReference type="FunFam" id="3.90.170.10:FF:000001">
    <property type="entry name" value="Adenylosuccinate synthetase"/>
    <property type="match status" value="1"/>
</dbReference>
<dbReference type="AlphaFoldDB" id="H8WWD0"/>
<dbReference type="InterPro" id="IPR042111">
    <property type="entry name" value="Adenylosuccinate_synth_dom3"/>
</dbReference>
<comment type="catalytic activity">
    <reaction evidence="10 11 13">
        <text>IMP + L-aspartate + GTP = N(6)-(1,2-dicarboxyethyl)-AMP + GDP + phosphate + 2 H(+)</text>
        <dbReference type="Rhea" id="RHEA:15753"/>
        <dbReference type="ChEBI" id="CHEBI:15378"/>
        <dbReference type="ChEBI" id="CHEBI:29991"/>
        <dbReference type="ChEBI" id="CHEBI:37565"/>
        <dbReference type="ChEBI" id="CHEBI:43474"/>
        <dbReference type="ChEBI" id="CHEBI:57567"/>
        <dbReference type="ChEBI" id="CHEBI:58053"/>
        <dbReference type="ChEBI" id="CHEBI:58189"/>
        <dbReference type="EC" id="6.3.4.4"/>
    </reaction>
</comment>
<keyword evidence="9 11" id="KW-0342">GTP-binding</keyword>
<protein>
    <recommendedName>
        <fullName evidence="11 13">Adenylosuccinate synthetase</fullName>
        <shortName evidence="11">AMPSase</shortName>
        <shortName evidence="11">AdSS</shortName>
        <ecNumber evidence="11 13">6.3.4.4</ecNumber>
    </recommendedName>
    <alternativeName>
        <fullName evidence="11">IMP--aspartate ligase</fullName>
    </alternativeName>
</protein>
<dbReference type="GO" id="GO:0005737">
    <property type="term" value="C:cytoplasm"/>
    <property type="evidence" value="ECO:0007669"/>
    <property type="project" value="UniProtKB-SubCell"/>
</dbReference>
<evidence type="ECO:0000313" key="14">
    <source>
        <dbReference type="EMBL" id="CCG20754.1"/>
    </source>
</evidence>
<sequence length="428" mass="47996">MCDVVLGSQWGDEGKGKLVDLLCDDIDVCARCQGGNNAGHTIVVGDKKFDFHMLPSGLVNPKCENVIGSGVVVHVPSFFQELSNLESKGLDCRGRLFVSSRAHLVFDFHQRTDKLKEAELSENKKSIGTTGKGIGPTYSTKASRSGIRVHHLVNPDPKAWDEFKTRYTRLVESRMKRYGEFDYDYEEELARYAKYREELRPFVVDTVEYMHNAIVNKKKILIEGANALMLDIDFGTYPYVTSSSTGIGGVLTGLGIPPKTIRNIYGVVKAYTTRVGEGPFPTEQLNSVGETLQDVGAEYGVTTGRKRRCGWLDLVVLRYSTLINGYTSLNITKLDVLDKFKEIKVGVAYKLHGKELKSFPEDLIDLGNVEVVYETLPGWETDITKIKNYEDLPENAKKYLDFIENYLQVPIQWVGTGPARDSMLVKQH</sequence>
<dbReference type="PROSITE" id="PS00513">
    <property type="entry name" value="ADENYLOSUCCIN_SYN_2"/>
    <property type="match status" value="1"/>
</dbReference>
<accession>H8WWD0</accession>
<dbReference type="Gene3D" id="3.40.440.10">
    <property type="entry name" value="Adenylosuccinate Synthetase, subunit A, domain 1"/>
    <property type="match status" value="1"/>
</dbReference>
<comment type="subcellular location">
    <subcellularLocation>
        <location evidence="11">Cytoplasm</location>
    </subcellularLocation>
</comment>
<dbReference type="Pfam" id="PF00709">
    <property type="entry name" value="Adenylsucc_synt"/>
    <property type="match status" value="1"/>
</dbReference>
<dbReference type="CDD" id="cd03108">
    <property type="entry name" value="AdSS"/>
    <property type="match status" value="1"/>
</dbReference>
<dbReference type="Proteomes" id="UP000005018">
    <property type="component" value="Chromosome 1"/>
</dbReference>
<dbReference type="InterPro" id="IPR027417">
    <property type="entry name" value="P-loop_NTPase"/>
</dbReference>
<evidence type="ECO:0000256" key="6">
    <source>
        <dbReference type="ARBA" id="ARBA00022741"/>
    </source>
</evidence>
<dbReference type="HOGENOM" id="CLU_029848_3_2_1"/>
<feature type="active site" description="Proton donor" evidence="11">
    <location>
        <position position="40"/>
    </location>
</feature>
<comment type="similarity">
    <text evidence="11 13">Belongs to the adenylosuccinate synthetase family.</text>
</comment>
<dbReference type="KEGG" id="cot:CORT_0A03660"/>
<dbReference type="Gene3D" id="3.90.170.10">
    <property type="entry name" value="Adenylosuccinate Synthetase, subunit A, domain 3"/>
    <property type="match status" value="1"/>
</dbReference>
<reference evidence="14 15" key="1">
    <citation type="journal article" date="2012" name="PLoS ONE">
        <title>Sequence and analysis of the genome of the pathogenic yeast Candida orthopsilosis.</title>
        <authorList>
            <person name="Riccombeni A."/>
            <person name="Vidanes G."/>
            <person name="Proux-Wera E."/>
            <person name="Wolfe K.H."/>
            <person name="Butler G."/>
        </authorList>
    </citation>
    <scope>NUCLEOTIDE SEQUENCE [LARGE SCALE GENOMIC DNA]</scope>
    <source>
        <strain evidence="14 15">Co 90-125</strain>
    </source>
</reference>
<dbReference type="PANTHER" id="PTHR11846">
    <property type="entry name" value="ADENYLOSUCCINATE SYNTHETASE"/>
    <property type="match status" value="1"/>
</dbReference>
<keyword evidence="8 11" id="KW-0460">Magnesium</keyword>
<dbReference type="EMBL" id="HE681719">
    <property type="protein sequence ID" value="CCG20754.1"/>
    <property type="molecule type" value="Genomic_DNA"/>
</dbReference>
<dbReference type="InterPro" id="IPR001114">
    <property type="entry name" value="Adenylosuccinate_synthetase"/>
</dbReference>
<feature type="binding site" evidence="11">
    <location>
        <position position="39"/>
    </location>
    <ligand>
        <name>Mg(2+)</name>
        <dbReference type="ChEBI" id="CHEBI:18420"/>
    </ligand>
</feature>
<evidence type="ECO:0000256" key="5">
    <source>
        <dbReference type="ARBA" id="ARBA00022723"/>
    </source>
</evidence>
<feature type="binding site" evidence="11">
    <location>
        <begin position="39"/>
        <end position="41"/>
    </location>
    <ligand>
        <name>GTP</name>
        <dbReference type="ChEBI" id="CHEBI:37565"/>
    </ligand>
</feature>
<keyword evidence="7 11" id="KW-0658">Purine biosynthesis</keyword>
<gene>
    <name evidence="14" type="ORF">CORT_0A03660</name>
</gene>
<feature type="binding site" evidence="11">
    <location>
        <position position="305"/>
    </location>
    <ligand>
        <name>IMP</name>
        <dbReference type="ChEBI" id="CHEBI:58053"/>
    </ligand>
</feature>
<dbReference type="OrthoDB" id="10265645at2759"/>
<comment type="function">
    <text evidence="11">Plays an important role in the de novo pathway and in the salvage pathway of purine nucleotide biosynthesis. Catalyzes the first commited step in the biosynthesis of AMP from IMP.</text>
</comment>
<dbReference type="PROSITE" id="PS01266">
    <property type="entry name" value="ADENYLOSUCCIN_SYN_1"/>
    <property type="match status" value="1"/>
</dbReference>
<dbReference type="EC" id="6.3.4.4" evidence="11 13"/>
<comment type="function">
    <text evidence="13">Plays an important role in the de novo pathway of purine nucleotide biosynthesis.</text>
</comment>
<keyword evidence="4 11" id="KW-0436">Ligase</keyword>